<evidence type="ECO:0000256" key="10">
    <source>
        <dbReference type="SAM" id="Phobius"/>
    </source>
</evidence>
<evidence type="ECO:0000313" key="12">
    <source>
        <dbReference type="Proteomes" id="UP000494163"/>
    </source>
</evidence>
<keyword evidence="3" id="KW-0716">Sensory transduction</keyword>
<protein>
    <submittedName>
        <fullName evidence="11">Or33c</fullName>
    </submittedName>
</protein>
<feature type="transmembrane region" description="Helical" evidence="10">
    <location>
        <begin position="126"/>
        <end position="147"/>
    </location>
</feature>
<evidence type="ECO:0000256" key="1">
    <source>
        <dbReference type="ARBA" id="ARBA00004651"/>
    </source>
</evidence>
<gene>
    <name evidence="11" type="ORF">Dbus_chr2Rg1276</name>
</gene>
<evidence type="ECO:0000256" key="5">
    <source>
        <dbReference type="ARBA" id="ARBA00022725"/>
    </source>
</evidence>
<evidence type="ECO:0000256" key="9">
    <source>
        <dbReference type="ARBA" id="ARBA00023224"/>
    </source>
</evidence>
<keyword evidence="6 10" id="KW-1133">Transmembrane helix</keyword>
<dbReference type="GO" id="GO:0004984">
    <property type="term" value="F:olfactory receptor activity"/>
    <property type="evidence" value="ECO:0007669"/>
    <property type="project" value="InterPro"/>
</dbReference>
<keyword evidence="5" id="KW-0552">Olfaction</keyword>
<dbReference type="Proteomes" id="UP000494163">
    <property type="component" value="Chromosome 2R"/>
</dbReference>
<dbReference type="PANTHER" id="PTHR21137:SF35">
    <property type="entry name" value="ODORANT RECEPTOR 19A-RELATED"/>
    <property type="match status" value="1"/>
</dbReference>
<keyword evidence="7 10" id="KW-0472">Membrane</keyword>
<keyword evidence="8" id="KW-0675">Receptor</keyword>
<evidence type="ECO:0000256" key="7">
    <source>
        <dbReference type="ARBA" id="ARBA00023136"/>
    </source>
</evidence>
<name>A0A0M4EGU9_DROBS</name>
<feature type="transmembrane region" description="Helical" evidence="10">
    <location>
        <begin position="73"/>
        <end position="90"/>
    </location>
</feature>
<feature type="transmembrane region" description="Helical" evidence="10">
    <location>
        <begin position="351"/>
        <end position="373"/>
    </location>
</feature>
<evidence type="ECO:0000256" key="8">
    <source>
        <dbReference type="ARBA" id="ARBA00023170"/>
    </source>
</evidence>
<dbReference type="STRING" id="30019.A0A0M4EGU9"/>
<accession>A0A0M4EGU9</accession>
<sequence>SSVINSASFIGSHWRVWTVVGAAPYTQFSWQGLYCIYAISINLLVTLCFPLHLGAKLFSNAAIIDDLKNLTNFVATISCSLKIIFYAYNLQQVRHMEQLLAILDTRIQGSAQRQIYNQMCKQLRSLIIIFACVCVLVSASAELSFVFQAERKLLYPGWFPFDWQHSTLKFYAAHVYQIGGISLQIAQNYASDSFPVVLFCLTSAHIQMLYKRIEQLGVGSELEVETELEACITDHKHLLELFATLESLISWPVFIQFGASALNICISIAAMLFFVTEPMARVSFFFYALAMPMQIFPTCYYATDAVLWFGKLHYAAFSCNWLTQQRSFKCKLMLFVERSLRNDPAKAGGMVGIHVNAIFGTLKLAYSLFTLILRMQ</sequence>
<dbReference type="OrthoDB" id="7548151at2759"/>
<feature type="non-terminal residue" evidence="11">
    <location>
        <position position="1"/>
    </location>
</feature>
<dbReference type="EMBL" id="CP012524">
    <property type="protein sequence ID" value="ALC41697.1"/>
    <property type="molecule type" value="Genomic_DNA"/>
</dbReference>
<keyword evidence="2" id="KW-1003">Cell membrane</keyword>
<dbReference type="OMA" id="EHEMELN"/>
<feature type="transmembrane region" description="Helical" evidence="10">
    <location>
        <begin position="34"/>
        <end position="53"/>
    </location>
</feature>
<dbReference type="Pfam" id="PF02949">
    <property type="entry name" value="7tm_6"/>
    <property type="match status" value="1"/>
</dbReference>
<keyword evidence="9" id="KW-0807">Transducer</keyword>
<reference evidence="11 12" key="1">
    <citation type="submission" date="2015-08" db="EMBL/GenBank/DDBJ databases">
        <title>Ancestral chromatin configuration constrains chromatin evolution on differentiating sex chromosomes in Drosophila.</title>
        <authorList>
            <person name="Zhou Q."/>
            <person name="Bachtrog D."/>
        </authorList>
    </citation>
    <scope>NUCLEOTIDE SEQUENCE [LARGE SCALE GENOMIC DNA]</scope>
    <source>
        <tissue evidence="11">Whole larvae</tissue>
    </source>
</reference>
<keyword evidence="12" id="KW-1185">Reference proteome</keyword>
<feature type="transmembrane region" description="Helical" evidence="10">
    <location>
        <begin position="253"/>
        <end position="275"/>
    </location>
</feature>
<proteinExistence type="predicted"/>
<keyword evidence="4 10" id="KW-0812">Transmembrane</keyword>
<feature type="transmembrane region" description="Helical" evidence="10">
    <location>
        <begin position="282"/>
        <end position="303"/>
    </location>
</feature>
<evidence type="ECO:0000256" key="3">
    <source>
        <dbReference type="ARBA" id="ARBA00022606"/>
    </source>
</evidence>
<dbReference type="PANTHER" id="PTHR21137">
    <property type="entry name" value="ODORANT RECEPTOR"/>
    <property type="match status" value="1"/>
</dbReference>
<dbReference type="GO" id="GO:0007165">
    <property type="term" value="P:signal transduction"/>
    <property type="evidence" value="ECO:0007669"/>
    <property type="project" value="UniProtKB-KW"/>
</dbReference>
<dbReference type="AlphaFoldDB" id="A0A0M4EGU9"/>
<dbReference type="GO" id="GO:0005549">
    <property type="term" value="F:odorant binding"/>
    <property type="evidence" value="ECO:0007669"/>
    <property type="project" value="InterPro"/>
</dbReference>
<comment type="subcellular location">
    <subcellularLocation>
        <location evidence="1">Cell membrane</location>
        <topology evidence="1">Multi-pass membrane protein</topology>
    </subcellularLocation>
</comment>
<evidence type="ECO:0000256" key="6">
    <source>
        <dbReference type="ARBA" id="ARBA00022989"/>
    </source>
</evidence>
<evidence type="ECO:0000256" key="4">
    <source>
        <dbReference type="ARBA" id="ARBA00022692"/>
    </source>
</evidence>
<evidence type="ECO:0000256" key="2">
    <source>
        <dbReference type="ARBA" id="ARBA00022475"/>
    </source>
</evidence>
<dbReference type="GO" id="GO:0005886">
    <property type="term" value="C:plasma membrane"/>
    <property type="evidence" value="ECO:0007669"/>
    <property type="project" value="UniProtKB-SubCell"/>
</dbReference>
<feature type="non-terminal residue" evidence="11">
    <location>
        <position position="376"/>
    </location>
</feature>
<dbReference type="InterPro" id="IPR004117">
    <property type="entry name" value="7tm6_olfct_rcpt"/>
</dbReference>
<evidence type="ECO:0000313" key="11">
    <source>
        <dbReference type="EMBL" id="ALC41697.1"/>
    </source>
</evidence>
<organism evidence="11 12">
    <name type="scientific">Drosophila busckii</name>
    <name type="common">Fruit fly</name>
    <dbReference type="NCBI Taxonomy" id="30019"/>
    <lineage>
        <taxon>Eukaryota</taxon>
        <taxon>Metazoa</taxon>
        <taxon>Ecdysozoa</taxon>
        <taxon>Arthropoda</taxon>
        <taxon>Hexapoda</taxon>
        <taxon>Insecta</taxon>
        <taxon>Pterygota</taxon>
        <taxon>Neoptera</taxon>
        <taxon>Endopterygota</taxon>
        <taxon>Diptera</taxon>
        <taxon>Brachycera</taxon>
        <taxon>Muscomorpha</taxon>
        <taxon>Ephydroidea</taxon>
        <taxon>Drosophilidae</taxon>
        <taxon>Drosophila</taxon>
    </lineage>
</organism>